<dbReference type="HAMAP" id="MF_01470">
    <property type="entry name" value="Cas1"/>
    <property type="match status" value="1"/>
</dbReference>
<evidence type="ECO:0000313" key="10">
    <source>
        <dbReference type="EMBL" id="PWA13091.1"/>
    </source>
</evidence>
<dbReference type="GO" id="GO:0016787">
    <property type="term" value="F:hydrolase activity"/>
    <property type="evidence" value="ECO:0007669"/>
    <property type="project" value="UniProtKB-KW"/>
</dbReference>
<dbReference type="Pfam" id="PF01867">
    <property type="entry name" value="Cas_Cas1"/>
    <property type="match status" value="1"/>
</dbReference>
<dbReference type="InterPro" id="IPR002729">
    <property type="entry name" value="CRISPR-assoc_Cas1"/>
</dbReference>
<evidence type="ECO:0000256" key="2">
    <source>
        <dbReference type="ARBA" id="ARBA00022723"/>
    </source>
</evidence>
<keyword evidence="4 9" id="KW-0378">Hydrolase</keyword>
<dbReference type="PANTHER" id="PTHR43219">
    <property type="entry name" value="CRISPR-ASSOCIATED ENDONUCLEASE CAS1"/>
    <property type="match status" value="1"/>
</dbReference>
<evidence type="ECO:0000256" key="7">
    <source>
        <dbReference type="ARBA" id="ARBA00023125"/>
    </source>
</evidence>
<dbReference type="GO" id="GO:0046872">
    <property type="term" value="F:metal ion binding"/>
    <property type="evidence" value="ECO:0007669"/>
    <property type="project" value="UniProtKB-UniRule"/>
</dbReference>
<keyword evidence="5 9" id="KW-0460">Magnesium</keyword>
<evidence type="ECO:0000256" key="6">
    <source>
        <dbReference type="ARBA" id="ARBA00023118"/>
    </source>
</evidence>
<dbReference type="OrthoDB" id="9803119at2"/>
<comment type="subunit">
    <text evidence="9">Homodimer, forms a heterotetramer with a Cas2 homodimer.</text>
</comment>
<dbReference type="EC" id="3.1.-.-" evidence="9"/>
<evidence type="ECO:0000256" key="4">
    <source>
        <dbReference type="ARBA" id="ARBA00022801"/>
    </source>
</evidence>
<keyword evidence="3 9" id="KW-0255">Endonuclease</keyword>
<dbReference type="Gene3D" id="1.20.120.920">
    <property type="entry name" value="CRISPR-associated endonuclease Cas1, C-terminal domain"/>
    <property type="match status" value="1"/>
</dbReference>
<name>A0A2U1K6C4_9BACI</name>
<reference evidence="10 11" key="1">
    <citation type="submission" date="2018-04" db="EMBL/GenBank/DDBJ databases">
        <title>Camelliibacillus theae gen. nov., sp. nov., isolated from Pu'er tea.</title>
        <authorList>
            <person name="Niu L."/>
        </authorList>
    </citation>
    <scope>NUCLEOTIDE SEQUENCE [LARGE SCALE GENOMIC DNA]</scope>
    <source>
        <strain evidence="10 11">T8</strain>
    </source>
</reference>
<accession>A0A2U1K6C4</accession>
<comment type="similarity">
    <text evidence="9">Belongs to the CRISPR-associated endonuclease Cas1 family.</text>
</comment>
<dbReference type="NCBIfam" id="TIGR03641">
    <property type="entry name" value="cas1_HMARI"/>
    <property type="match status" value="1"/>
</dbReference>
<proteinExistence type="inferred from homology"/>
<dbReference type="InterPro" id="IPR042206">
    <property type="entry name" value="CRISPR-assoc_Cas1_C"/>
</dbReference>
<keyword evidence="6 9" id="KW-0051">Antiviral defense</keyword>
<dbReference type="GO" id="GO:0003677">
    <property type="term" value="F:DNA binding"/>
    <property type="evidence" value="ECO:0007669"/>
    <property type="project" value="UniProtKB-KW"/>
</dbReference>
<protein>
    <recommendedName>
        <fullName evidence="9">CRISPR-associated endonuclease Cas1</fullName>
        <ecNumber evidence="9">3.1.-.-</ecNumber>
    </recommendedName>
</protein>
<dbReference type="EMBL" id="QCZG01000003">
    <property type="protein sequence ID" value="PWA13091.1"/>
    <property type="molecule type" value="Genomic_DNA"/>
</dbReference>
<feature type="binding site" evidence="9">
    <location>
        <position position="242"/>
    </location>
    <ligand>
        <name>Mn(2+)</name>
        <dbReference type="ChEBI" id="CHEBI:29035"/>
    </ligand>
</feature>
<comment type="function">
    <text evidence="9">CRISPR (clustered regularly interspaced short palindromic repeat), is an adaptive immune system that provides protection against mobile genetic elements (viruses, transposable elements and conjugative plasmids). CRISPR clusters contain spacers, sequences complementary to antecedent mobile elements, and target invading nucleic acids. CRISPR clusters are transcribed and processed into CRISPR RNA (crRNA). Acts as a dsDNA endonuclease. Involved in the integration of spacer DNA into the CRISPR cassette.</text>
</comment>
<organism evidence="10 11">
    <name type="scientific">Pueribacillus theae</name>
    <dbReference type="NCBI Taxonomy" id="2171751"/>
    <lineage>
        <taxon>Bacteria</taxon>
        <taxon>Bacillati</taxon>
        <taxon>Bacillota</taxon>
        <taxon>Bacilli</taxon>
        <taxon>Bacillales</taxon>
        <taxon>Bacillaceae</taxon>
        <taxon>Pueribacillus</taxon>
    </lineage>
</organism>
<keyword evidence="7 9" id="KW-0238">DNA-binding</keyword>
<dbReference type="RefSeq" id="WP_116553377.1">
    <property type="nucleotide sequence ID" value="NZ_QCZG01000003.1"/>
</dbReference>
<comment type="cofactor">
    <cofactor evidence="9">
        <name>Mg(2+)</name>
        <dbReference type="ChEBI" id="CHEBI:18420"/>
    </cofactor>
    <cofactor evidence="9">
        <name>Mn(2+)</name>
        <dbReference type="ChEBI" id="CHEBI:29035"/>
    </cofactor>
</comment>
<evidence type="ECO:0000256" key="9">
    <source>
        <dbReference type="HAMAP-Rule" id="MF_01470"/>
    </source>
</evidence>
<evidence type="ECO:0000256" key="5">
    <source>
        <dbReference type="ARBA" id="ARBA00022842"/>
    </source>
</evidence>
<feature type="binding site" evidence="9">
    <location>
        <position position="161"/>
    </location>
    <ligand>
        <name>Mn(2+)</name>
        <dbReference type="ChEBI" id="CHEBI:29035"/>
    </ligand>
</feature>
<dbReference type="InterPro" id="IPR019858">
    <property type="entry name" value="CRISPR-assoc_Cas1_HMARI/TNEAP"/>
</dbReference>
<dbReference type="Gene3D" id="3.100.10.20">
    <property type="entry name" value="CRISPR-associated endonuclease Cas1, N-terminal domain"/>
    <property type="match status" value="1"/>
</dbReference>
<dbReference type="NCBIfam" id="TIGR00287">
    <property type="entry name" value="cas1"/>
    <property type="match status" value="1"/>
</dbReference>
<evidence type="ECO:0000313" key="11">
    <source>
        <dbReference type="Proteomes" id="UP000245998"/>
    </source>
</evidence>
<dbReference type="InterPro" id="IPR042211">
    <property type="entry name" value="CRISPR-assoc_Cas1_N"/>
</dbReference>
<dbReference type="PANTHER" id="PTHR43219:SF1">
    <property type="entry name" value="CRISPR-ASSOCIATED ENDONUCLEASE CAS1"/>
    <property type="match status" value="1"/>
</dbReference>
<evidence type="ECO:0000256" key="3">
    <source>
        <dbReference type="ARBA" id="ARBA00022759"/>
    </source>
</evidence>
<keyword evidence="2 9" id="KW-0479">Metal-binding</keyword>
<dbReference type="GO" id="GO:0051607">
    <property type="term" value="P:defense response to virus"/>
    <property type="evidence" value="ECO:0007669"/>
    <property type="project" value="UniProtKB-UniRule"/>
</dbReference>
<dbReference type="GO" id="GO:0043571">
    <property type="term" value="P:maintenance of CRISPR repeat elements"/>
    <property type="evidence" value="ECO:0007669"/>
    <property type="project" value="UniProtKB-UniRule"/>
</dbReference>
<dbReference type="CDD" id="cd09722">
    <property type="entry name" value="Cas1_I-B"/>
    <property type="match status" value="1"/>
</dbReference>
<sequence length="336" mass="39978">MKKTLYITRSGVLKRKENTLFFVDEDGKRKFIPVEDTNDIFIFSEIDLNTKLLDFLSQKSICVHFFNYYGYYTGTYYPREHLNAGHVILKQSEAYLDKKLRLDLARRFISGSINQMKQVLRYYANRRKENNELLLGIIEELNSSLLKLNNAETVEELMAFEGHARENYYRGFDEIIRNDDFQFGKRSKRPPLNRLNALISFGNSLCYTMILSEIYKTYLDPRIGFLHSTNFRRFSLNLDVAEIFKPIMVDRLIFQLINKRMITQKDFEKEHGGGILLNDKGRRTFLEQMESRMRTTVNHRHLGKNVSYRRLIRLELYKIQKHLLGEKPYEPYASLW</sequence>
<dbReference type="Proteomes" id="UP000245998">
    <property type="component" value="Unassembled WGS sequence"/>
</dbReference>
<keyword evidence="1 9" id="KW-0540">Nuclease</keyword>
<dbReference type="AlphaFoldDB" id="A0A2U1K6C4"/>
<keyword evidence="8 9" id="KW-0464">Manganese</keyword>
<keyword evidence="11" id="KW-1185">Reference proteome</keyword>
<comment type="caution">
    <text evidence="10">The sequence shown here is derived from an EMBL/GenBank/DDBJ whole genome shotgun (WGS) entry which is preliminary data.</text>
</comment>
<gene>
    <name evidence="9" type="primary">cas1</name>
    <name evidence="10" type="ORF">DCC39_02890</name>
</gene>
<dbReference type="GO" id="GO:0004520">
    <property type="term" value="F:DNA endonuclease activity"/>
    <property type="evidence" value="ECO:0007669"/>
    <property type="project" value="InterPro"/>
</dbReference>
<feature type="binding site" evidence="9">
    <location>
        <position position="227"/>
    </location>
    <ligand>
        <name>Mn(2+)</name>
        <dbReference type="ChEBI" id="CHEBI:29035"/>
    </ligand>
</feature>
<evidence type="ECO:0000256" key="1">
    <source>
        <dbReference type="ARBA" id="ARBA00022722"/>
    </source>
</evidence>
<evidence type="ECO:0000256" key="8">
    <source>
        <dbReference type="ARBA" id="ARBA00023211"/>
    </source>
</evidence>